<reference evidence="2" key="1">
    <citation type="journal article" date="2015" name="Nature">
        <title>Complex archaea that bridge the gap between prokaryotes and eukaryotes.</title>
        <authorList>
            <person name="Spang A."/>
            <person name="Saw J.H."/>
            <person name="Jorgensen S.L."/>
            <person name="Zaremba-Niedzwiedzka K."/>
            <person name="Martijn J."/>
            <person name="Lind A.E."/>
            <person name="van Eijk R."/>
            <person name="Schleper C."/>
            <person name="Guy L."/>
            <person name="Ettema T.J."/>
        </authorList>
    </citation>
    <scope>NUCLEOTIDE SEQUENCE</scope>
</reference>
<feature type="compositionally biased region" description="Acidic residues" evidence="1">
    <location>
        <begin position="207"/>
        <end position="217"/>
    </location>
</feature>
<protein>
    <submittedName>
        <fullName evidence="2">Uncharacterized protein</fullName>
    </submittedName>
</protein>
<comment type="caution">
    <text evidence="2">The sequence shown here is derived from an EMBL/GenBank/DDBJ whole genome shotgun (WGS) entry which is preliminary data.</text>
</comment>
<dbReference type="AlphaFoldDB" id="A0A0F9STY0"/>
<feature type="region of interest" description="Disordered" evidence="1">
    <location>
        <begin position="197"/>
        <end position="217"/>
    </location>
</feature>
<gene>
    <name evidence="2" type="ORF">LCGC14_0811600</name>
</gene>
<name>A0A0F9STY0_9ZZZZ</name>
<sequence>MSNELARIEDLENLDIDKHTEEEWDAAASSNAFLPRLQLLTSNSAKCKSGEFSTNHYALIQDQKFDDLGKNIDVLLITWQPKALETGDAIISSYDPNSDEFQRIQKKASERDSGCMYGPEFLVWIPAIKRFATFFMGTKTARRESGNVKALLKKAASLTSQECKNKKYTWYAPQVSECSTPFDMPNKDELLEACEQFNNPPKSDIEGVSEEEETRAR</sequence>
<evidence type="ECO:0000256" key="1">
    <source>
        <dbReference type="SAM" id="MobiDB-lite"/>
    </source>
</evidence>
<organism evidence="2">
    <name type="scientific">marine sediment metagenome</name>
    <dbReference type="NCBI Taxonomy" id="412755"/>
    <lineage>
        <taxon>unclassified sequences</taxon>
        <taxon>metagenomes</taxon>
        <taxon>ecological metagenomes</taxon>
    </lineage>
</organism>
<proteinExistence type="predicted"/>
<evidence type="ECO:0000313" key="2">
    <source>
        <dbReference type="EMBL" id="KKN32668.1"/>
    </source>
</evidence>
<dbReference type="EMBL" id="LAZR01002236">
    <property type="protein sequence ID" value="KKN32668.1"/>
    <property type="molecule type" value="Genomic_DNA"/>
</dbReference>
<accession>A0A0F9STY0</accession>